<dbReference type="InterPro" id="IPR050281">
    <property type="entry name" value="Flavin_monoamine_oxidase"/>
</dbReference>
<accession>A0ABS7EZT8</accession>
<evidence type="ECO:0000256" key="4">
    <source>
        <dbReference type="ARBA" id="ARBA00017871"/>
    </source>
</evidence>
<dbReference type="InterPro" id="IPR036188">
    <property type="entry name" value="FAD/NAD-bd_sf"/>
</dbReference>
<feature type="domain" description="Amine oxidase" evidence="7">
    <location>
        <begin position="172"/>
        <end position="421"/>
    </location>
</feature>
<organism evidence="8 9">
    <name type="scientific">Caldovatus aquaticus</name>
    <dbReference type="NCBI Taxonomy" id="2865671"/>
    <lineage>
        <taxon>Bacteria</taxon>
        <taxon>Pseudomonadati</taxon>
        <taxon>Pseudomonadota</taxon>
        <taxon>Alphaproteobacteria</taxon>
        <taxon>Acetobacterales</taxon>
        <taxon>Roseomonadaceae</taxon>
        <taxon>Caldovatus</taxon>
    </lineage>
</organism>
<keyword evidence="5" id="KW-0073">Auxin biosynthesis</keyword>
<evidence type="ECO:0000256" key="5">
    <source>
        <dbReference type="ARBA" id="ARBA00023070"/>
    </source>
</evidence>
<dbReference type="EC" id="1.13.12.3" evidence="3"/>
<dbReference type="SUPFAM" id="SSF54373">
    <property type="entry name" value="FAD-linked reductases, C-terminal domain"/>
    <property type="match status" value="1"/>
</dbReference>
<sequence length="433" mass="44412">MAPPSGPDVAIVGAGAAGIAAARACLARGLSCLVLEAMDRVGGRAFTESARLGAPFDHGASWLHQADDNPLVPLARAMGLRLVDSDAVRVRHVFIGARRATPEEIEALDAARARFDAAVAARAALGPPDVPLAEAVPRGGFWDATVAHRQGPVISAAQLEEISLLDYVATDLAPPNLLPEAGLGALLRRLAEGLPIRTGLPVGRIRWGGTAIALETPHGTLAARACIVTVSTGVLAAGAIAFDPPLPGALRDAVAGMPLGLLTKVAFRAAGEDRLDLPPFASLWRHVASPDEAAMTFHAWPFGRDHLIGFVGGRAAWDLARAGAAAAEAFARDELARLFGAARIARALRTPAAVVTDWGTNPWTRGAYSHALPGHAGARAVLAEAALAGGRLRFAGEACHVRLAGTVAGAWESGQAAAQAVAAALGAPPEPAR</sequence>
<comment type="catalytic activity">
    <reaction evidence="6">
        <text>L-tryptophan + O2 = indole-3-acetamide + CO2 + H2O</text>
        <dbReference type="Rhea" id="RHEA:16165"/>
        <dbReference type="ChEBI" id="CHEBI:15377"/>
        <dbReference type="ChEBI" id="CHEBI:15379"/>
        <dbReference type="ChEBI" id="CHEBI:16031"/>
        <dbReference type="ChEBI" id="CHEBI:16526"/>
        <dbReference type="ChEBI" id="CHEBI:57912"/>
        <dbReference type="EC" id="1.13.12.3"/>
    </reaction>
</comment>
<gene>
    <name evidence="8" type="ORF">K1J50_05270</name>
</gene>
<dbReference type="PANTHER" id="PTHR10742:SF410">
    <property type="entry name" value="LYSINE-SPECIFIC HISTONE DEMETHYLASE 2"/>
    <property type="match status" value="1"/>
</dbReference>
<evidence type="ECO:0000313" key="9">
    <source>
        <dbReference type="Proteomes" id="UP001519924"/>
    </source>
</evidence>
<reference evidence="8 9" key="1">
    <citation type="submission" date="2021-08" db="EMBL/GenBank/DDBJ databases">
        <title>Caldovatus sediminis gen. nov., sp. nov., a moderately thermophilic bacterium isolated from a hot spring.</title>
        <authorList>
            <person name="Hu C.-J."/>
            <person name="Li W.-J."/>
            <person name="Xian W.-D."/>
        </authorList>
    </citation>
    <scope>NUCLEOTIDE SEQUENCE [LARGE SCALE GENOMIC DNA]</scope>
    <source>
        <strain evidence="8 9">SYSU G05006</strain>
    </source>
</reference>
<name>A0ABS7EZT8_9PROT</name>
<dbReference type="Gene3D" id="3.50.50.60">
    <property type="entry name" value="FAD/NAD(P)-binding domain"/>
    <property type="match status" value="1"/>
</dbReference>
<comment type="caution">
    <text evidence="8">The sequence shown here is derived from an EMBL/GenBank/DDBJ whole genome shotgun (WGS) entry which is preliminary data.</text>
</comment>
<dbReference type="SUPFAM" id="SSF51905">
    <property type="entry name" value="FAD/NAD(P)-binding domain"/>
    <property type="match status" value="1"/>
</dbReference>
<evidence type="ECO:0000256" key="6">
    <source>
        <dbReference type="ARBA" id="ARBA00047321"/>
    </source>
</evidence>
<dbReference type="InterPro" id="IPR002937">
    <property type="entry name" value="Amino_oxidase"/>
</dbReference>
<evidence type="ECO:0000256" key="3">
    <source>
        <dbReference type="ARBA" id="ARBA00012535"/>
    </source>
</evidence>
<protein>
    <recommendedName>
        <fullName evidence="4">Tryptophan 2-monooxygenase</fullName>
        <ecNumber evidence="3">1.13.12.3</ecNumber>
    </recommendedName>
</protein>
<feature type="domain" description="Amine oxidase" evidence="7">
    <location>
        <begin position="17"/>
        <end position="109"/>
    </location>
</feature>
<dbReference type="Pfam" id="PF01593">
    <property type="entry name" value="Amino_oxidase"/>
    <property type="match status" value="2"/>
</dbReference>
<proteinExistence type="inferred from homology"/>
<comment type="pathway">
    <text evidence="1">Plant hormone metabolism; auxin biosynthesis.</text>
</comment>
<evidence type="ECO:0000256" key="1">
    <source>
        <dbReference type="ARBA" id="ARBA00004814"/>
    </source>
</evidence>
<evidence type="ECO:0000259" key="7">
    <source>
        <dbReference type="Pfam" id="PF01593"/>
    </source>
</evidence>
<dbReference type="Proteomes" id="UP001519924">
    <property type="component" value="Unassembled WGS sequence"/>
</dbReference>
<evidence type="ECO:0000256" key="2">
    <source>
        <dbReference type="ARBA" id="ARBA00005833"/>
    </source>
</evidence>
<dbReference type="PRINTS" id="PR00420">
    <property type="entry name" value="RNGMNOXGNASE"/>
</dbReference>
<keyword evidence="9" id="KW-1185">Reference proteome</keyword>
<dbReference type="PANTHER" id="PTHR10742">
    <property type="entry name" value="FLAVIN MONOAMINE OXIDASE"/>
    <property type="match status" value="1"/>
</dbReference>
<comment type="similarity">
    <text evidence="2">Belongs to the tryptophan 2-monooxygenase family.</text>
</comment>
<evidence type="ECO:0000313" key="8">
    <source>
        <dbReference type="EMBL" id="MBW8268892.1"/>
    </source>
</evidence>
<dbReference type="EMBL" id="JAHZUY010000007">
    <property type="protein sequence ID" value="MBW8268892.1"/>
    <property type="molecule type" value="Genomic_DNA"/>
</dbReference>
<dbReference type="RefSeq" id="WP_220116389.1">
    <property type="nucleotide sequence ID" value="NZ_JAHZUY010000007.1"/>
</dbReference>